<comment type="caution">
    <text evidence="1">The sequence shown here is derived from an EMBL/GenBank/DDBJ whole genome shotgun (WGS) entry which is preliminary data.</text>
</comment>
<proteinExistence type="predicted"/>
<evidence type="ECO:0000313" key="1">
    <source>
        <dbReference type="EMBL" id="MCQ1530685.1"/>
    </source>
</evidence>
<dbReference type="Pfam" id="PF13941">
    <property type="entry name" value="MutL"/>
    <property type="match status" value="1"/>
</dbReference>
<dbReference type="Proteomes" id="UP001651880">
    <property type="component" value="Unassembled WGS sequence"/>
</dbReference>
<dbReference type="InterPro" id="IPR006230">
    <property type="entry name" value="MutL"/>
</dbReference>
<protein>
    <submittedName>
        <fullName evidence="1">Glutamate mutase L</fullName>
    </submittedName>
</protein>
<name>A0ABT1NHA6_9FIRM</name>
<accession>A0ABT1NHA6</accession>
<organism evidence="1 2">
    <name type="scientific">Lutispora saccharofermentans</name>
    <dbReference type="NCBI Taxonomy" id="3024236"/>
    <lineage>
        <taxon>Bacteria</taxon>
        <taxon>Bacillati</taxon>
        <taxon>Bacillota</taxon>
        <taxon>Clostridia</taxon>
        <taxon>Lutisporales</taxon>
        <taxon>Lutisporaceae</taxon>
        <taxon>Lutispora</taxon>
    </lineage>
</organism>
<dbReference type="PIRSF" id="PIRSF004729">
    <property type="entry name" value="MutL"/>
    <property type="match status" value="1"/>
</dbReference>
<dbReference type="NCBIfam" id="TIGR01319">
    <property type="entry name" value="glmL_fam"/>
    <property type="match status" value="1"/>
</dbReference>
<dbReference type="RefSeq" id="WP_255228208.1">
    <property type="nucleotide sequence ID" value="NZ_JAJEKE010000014.1"/>
</dbReference>
<reference evidence="1 2" key="1">
    <citation type="submission" date="2021-10" db="EMBL/GenBank/DDBJ databases">
        <title>Lutispora strain m25 sp. nov., a thermophilic, non-spore-forming bacterium isolated from a lab-scale methanogenic bioreactor digesting anaerobic sludge.</title>
        <authorList>
            <person name="El Houari A."/>
            <person name="Mcdonald J."/>
        </authorList>
    </citation>
    <scope>NUCLEOTIDE SEQUENCE [LARGE SCALE GENOMIC DNA]</scope>
    <source>
        <strain evidence="2">m25</strain>
    </source>
</reference>
<sequence>MSCQSRYTILIDFGSTYTKVAIVDMQEKKLVKTDQFSSTVAYDARIGLQQCFDSARQAIGQEEFEESLKLSSSSAAGGLRMGVVGLSRTLSSEAGRNAAFGSGAKVLKTCCGLLTEEDLQELHRLPLEILLFCGGYENGSSSILVKNAEMLAKSDIHIPIIYAGNSKVAPIVRSLFTFNHKEFYVVNNIIPNVGMMDKNQVEDIIRDVFLKRIINMKGLDKVSSMLDRMVMPTPAAVLHAGELLSTGTDSYKGLGDLMIVDVGGATTDIHSYAQQASYEGAKVIGAVEPYMKRTVEGDLGVRESSNSLSAEIGMENLCREAGASEEEVNAVIGKWITHNRELAQKDIEVKIDHALTCGAVRISARRHAGWIEHISSAGVKAVQHGKNLSNIRAVIGTGGPIIFGKDRHRILSQVLRTKCKEPDILLPEEAKFYLDKDYVLFAGGLLREVDEDAAFLIMKNSLEEIFGNSAM</sequence>
<keyword evidence="2" id="KW-1185">Reference proteome</keyword>
<evidence type="ECO:0000313" key="2">
    <source>
        <dbReference type="Proteomes" id="UP001651880"/>
    </source>
</evidence>
<dbReference type="EMBL" id="JAJEKE010000014">
    <property type="protein sequence ID" value="MCQ1530685.1"/>
    <property type="molecule type" value="Genomic_DNA"/>
</dbReference>
<gene>
    <name evidence="1" type="ORF">LJD61_14175</name>
</gene>